<accession>A0A975B5R8</accession>
<gene>
    <name evidence="1" type="ORF">dnl_15520</name>
</gene>
<dbReference type="Proteomes" id="UP000663720">
    <property type="component" value="Chromosome"/>
</dbReference>
<organism evidence="1 2">
    <name type="scientific">Desulfonema limicola</name>
    <dbReference type="NCBI Taxonomy" id="45656"/>
    <lineage>
        <taxon>Bacteria</taxon>
        <taxon>Pseudomonadati</taxon>
        <taxon>Thermodesulfobacteriota</taxon>
        <taxon>Desulfobacteria</taxon>
        <taxon>Desulfobacterales</taxon>
        <taxon>Desulfococcaceae</taxon>
        <taxon>Desulfonema</taxon>
    </lineage>
</organism>
<protein>
    <submittedName>
        <fullName evidence="1">Uncharacterized protein</fullName>
    </submittedName>
</protein>
<dbReference type="EMBL" id="CP061799">
    <property type="protein sequence ID" value="QTA79294.1"/>
    <property type="molecule type" value="Genomic_DNA"/>
</dbReference>
<reference evidence="1" key="1">
    <citation type="journal article" date="2021" name="Microb. Physiol.">
        <title>Proteogenomic Insights into the Physiology of Marine, Sulfate-Reducing, Filamentous Desulfonema limicola and Desulfonema magnum.</title>
        <authorList>
            <person name="Schnaars V."/>
            <person name="Wohlbrand L."/>
            <person name="Scheve S."/>
            <person name="Hinrichs C."/>
            <person name="Reinhardt R."/>
            <person name="Rabus R."/>
        </authorList>
    </citation>
    <scope>NUCLEOTIDE SEQUENCE</scope>
    <source>
        <strain evidence="1">5ac10</strain>
    </source>
</reference>
<evidence type="ECO:0000313" key="2">
    <source>
        <dbReference type="Proteomes" id="UP000663720"/>
    </source>
</evidence>
<sequence>MFIKYNMEGVIAMPYTIQDYQNYMRDCVFNYLDTLTPEQVEKFMKGISTDQIVKKMSDAERKRRTHLF</sequence>
<keyword evidence="2" id="KW-1185">Reference proteome</keyword>
<dbReference type="KEGG" id="dli:dnl_15520"/>
<evidence type="ECO:0000313" key="1">
    <source>
        <dbReference type="EMBL" id="QTA79294.1"/>
    </source>
</evidence>
<proteinExistence type="predicted"/>
<dbReference type="AlphaFoldDB" id="A0A975B5R8"/>
<name>A0A975B5R8_9BACT</name>